<keyword evidence="4" id="KW-1185">Reference proteome</keyword>
<dbReference type="Gene3D" id="3.40.50.720">
    <property type="entry name" value="NAD(P)-binding Rossmann-like Domain"/>
    <property type="match status" value="1"/>
</dbReference>
<dbReference type="PRINTS" id="PR00081">
    <property type="entry name" value="GDHRDH"/>
</dbReference>
<gene>
    <name evidence="3" type="ORF">OLC1_LOCUS19530</name>
</gene>
<dbReference type="InterPro" id="IPR036291">
    <property type="entry name" value="NAD(P)-bd_dom_sf"/>
</dbReference>
<dbReference type="GO" id="GO:0016616">
    <property type="term" value="F:oxidoreductase activity, acting on the CH-OH group of donors, NAD or NADP as acceptor"/>
    <property type="evidence" value="ECO:0007669"/>
    <property type="project" value="UniProtKB-ARBA"/>
</dbReference>
<reference evidence="3" key="1">
    <citation type="submission" date="2023-03" db="EMBL/GenBank/DDBJ databases">
        <authorList>
            <person name="Julca I."/>
        </authorList>
    </citation>
    <scope>NUCLEOTIDE SEQUENCE</scope>
</reference>
<proteinExistence type="inferred from homology"/>
<accession>A0AAV1DWU2</accession>
<dbReference type="AlphaFoldDB" id="A0AAV1DWU2"/>
<sequence>MAQKSFAGTKKLEGKVAIITGGASGIGEATARLFSIHGAKVVIADVQDEKGRIITESIGPNNCSYVHCDVTKEEEVKSMVESTVQTYGKVDIMFSNAGILRKLDQDPPILDLNLSEIDLTWSVNARSMAACVKHAAKAMVELGVKGSIVCTGSTAAVCGGIGWTGYHMSKHAVLGLMRCASKQLGKHGIRVNCVSPSVVATPLMCEAFDKSAEEIEKLFRTATNLKEVVLKAEDVAEAVLFLASDDSGFITGHNLMVDGGRCS</sequence>
<evidence type="ECO:0000313" key="3">
    <source>
        <dbReference type="EMBL" id="CAI9112310.1"/>
    </source>
</evidence>
<name>A0AAV1DWU2_OLDCO</name>
<dbReference type="PANTHER" id="PTHR42820">
    <property type="entry name" value="SHORT-CHAIN DEHYDROGENASE REDUCTASE"/>
    <property type="match status" value="1"/>
</dbReference>
<organism evidence="3 4">
    <name type="scientific">Oldenlandia corymbosa var. corymbosa</name>
    <dbReference type="NCBI Taxonomy" id="529605"/>
    <lineage>
        <taxon>Eukaryota</taxon>
        <taxon>Viridiplantae</taxon>
        <taxon>Streptophyta</taxon>
        <taxon>Embryophyta</taxon>
        <taxon>Tracheophyta</taxon>
        <taxon>Spermatophyta</taxon>
        <taxon>Magnoliopsida</taxon>
        <taxon>eudicotyledons</taxon>
        <taxon>Gunneridae</taxon>
        <taxon>Pentapetalae</taxon>
        <taxon>asterids</taxon>
        <taxon>lamiids</taxon>
        <taxon>Gentianales</taxon>
        <taxon>Rubiaceae</taxon>
        <taxon>Rubioideae</taxon>
        <taxon>Spermacoceae</taxon>
        <taxon>Hedyotis-Oldenlandia complex</taxon>
        <taxon>Oldenlandia</taxon>
    </lineage>
</organism>
<evidence type="ECO:0000313" key="4">
    <source>
        <dbReference type="Proteomes" id="UP001161247"/>
    </source>
</evidence>
<evidence type="ECO:0000256" key="2">
    <source>
        <dbReference type="ARBA" id="ARBA00023027"/>
    </source>
</evidence>
<keyword evidence="2" id="KW-0520">NAD</keyword>
<protein>
    <submittedName>
        <fullName evidence="3">OLC1v1012747C1</fullName>
    </submittedName>
</protein>
<dbReference type="NCBIfam" id="NF005559">
    <property type="entry name" value="PRK07231.1"/>
    <property type="match status" value="1"/>
</dbReference>
<dbReference type="PRINTS" id="PR00080">
    <property type="entry name" value="SDRFAMILY"/>
</dbReference>
<comment type="similarity">
    <text evidence="1">Belongs to the short-chain dehydrogenases/reductases (SDR) family.</text>
</comment>
<dbReference type="SUPFAM" id="SSF51735">
    <property type="entry name" value="NAD(P)-binding Rossmann-fold domains"/>
    <property type="match status" value="1"/>
</dbReference>
<evidence type="ECO:0000256" key="1">
    <source>
        <dbReference type="ARBA" id="ARBA00006484"/>
    </source>
</evidence>
<dbReference type="InterPro" id="IPR002347">
    <property type="entry name" value="SDR_fam"/>
</dbReference>
<dbReference type="PANTHER" id="PTHR42820:SF21">
    <property type="entry name" value="SHORT-CHAIN DEHYDROGENASE REDUCTASE 3B-LIKE"/>
    <property type="match status" value="1"/>
</dbReference>
<dbReference type="EMBL" id="OX459124">
    <property type="protein sequence ID" value="CAI9112310.1"/>
    <property type="molecule type" value="Genomic_DNA"/>
</dbReference>
<dbReference type="FunFam" id="3.40.50.720:FF:000084">
    <property type="entry name" value="Short-chain dehydrogenase reductase"/>
    <property type="match status" value="1"/>
</dbReference>
<dbReference type="Proteomes" id="UP001161247">
    <property type="component" value="Chromosome 7"/>
</dbReference>
<dbReference type="Pfam" id="PF13561">
    <property type="entry name" value="adh_short_C2"/>
    <property type="match status" value="1"/>
</dbReference>